<evidence type="ECO:0000313" key="2">
    <source>
        <dbReference type="Proteomes" id="UP000241690"/>
    </source>
</evidence>
<dbReference type="GeneID" id="36628314"/>
<reference evidence="1 2" key="1">
    <citation type="submission" date="2016-07" db="EMBL/GenBank/DDBJ databases">
        <title>Multiple horizontal gene transfer events from other fungi enriched the ability of initially mycotrophic Trichoderma (Ascomycota) to feed on dead plant biomass.</title>
        <authorList>
            <consortium name="DOE Joint Genome Institute"/>
            <person name="Aerts A."/>
            <person name="Atanasova L."/>
            <person name="Chenthamara K."/>
            <person name="Zhang J."/>
            <person name="Grujic M."/>
            <person name="Henrissat B."/>
            <person name="Kuo A."/>
            <person name="Salamov A."/>
            <person name="Lipzen A."/>
            <person name="Labutti K."/>
            <person name="Barry K."/>
            <person name="Miao Y."/>
            <person name="Rahimi M.J."/>
            <person name="Shen Q."/>
            <person name="Grigoriev I.V."/>
            <person name="Kubicek C.P."/>
            <person name="Druzhinina I.S."/>
        </authorList>
    </citation>
    <scope>NUCLEOTIDE SEQUENCE [LARGE SCALE GENOMIC DNA]</scope>
    <source>
        <strain evidence="1 2">CBS 226.95</strain>
    </source>
</reference>
<keyword evidence="2" id="KW-1185">Reference proteome</keyword>
<accession>A0A2T4A1M9</accession>
<sequence>MEPDTSSTKAELATMGLSSVYLKGLRCYSGHVAPLEETPLATLCVPTSLASNSFIKDGIPSVRGSLGVAAQHHSVGTIPGLTTLRSTHHMITSRSVSILMDRIGEGNTSLHRP</sequence>
<organism evidence="1 2">
    <name type="scientific">Trichoderma harzianum CBS 226.95</name>
    <dbReference type="NCBI Taxonomy" id="983964"/>
    <lineage>
        <taxon>Eukaryota</taxon>
        <taxon>Fungi</taxon>
        <taxon>Dikarya</taxon>
        <taxon>Ascomycota</taxon>
        <taxon>Pezizomycotina</taxon>
        <taxon>Sordariomycetes</taxon>
        <taxon>Hypocreomycetidae</taxon>
        <taxon>Hypocreales</taxon>
        <taxon>Hypocreaceae</taxon>
        <taxon>Trichoderma</taxon>
    </lineage>
</organism>
<dbReference type="EMBL" id="KZ679687">
    <property type="protein sequence ID" value="PTB50959.1"/>
    <property type="molecule type" value="Genomic_DNA"/>
</dbReference>
<dbReference type="RefSeq" id="XP_024770636.1">
    <property type="nucleotide sequence ID" value="XM_024919745.1"/>
</dbReference>
<dbReference type="Proteomes" id="UP000241690">
    <property type="component" value="Unassembled WGS sequence"/>
</dbReference>
<dbReference type="AlphaFoldDB" id="A0A2T4A1M9"/>
<gene>
    <name evidence="1" type="ORF">M431DRAFT_511840</name>
</gene>
<proteinExistence type="predicted"/>
<evidence type="ECO:0000313" key="1">
    <source>
        <dbReference type="EMBL" id="PTB50959.1"/>
    </source>
</evidence>
<name>A0A2T4A1M9_TRIHA</name>
<protein>
    <submittedName>
        <fullName evidence="1">Uncharacterized protein</fullName>
    </submittedName>
</protein>